<dbReference type="Proteomes" id="UP001579974">
    <property type="component" value="Unassembled WGS sequence"/>
</dbReference>
<comment type="caution">
    <text evidence="2">The sequence shown here is derived from an EMBL/GenBank/DDBJ whole genome shotgun (WGS) entry which is preliminary data.</text>
</comment>
<keyword evidence="3" id="KW-1185">Reference proteome</keyword>
<keyword evidence="1" id="KW-0732">Signal</keyword>
<feature type="signal peptide" evidence="1">
    <location>
        <begin position="1"/>
        <end position="21"/>
    </location>
</feature>
<dbReference type="RefSeq" id="WP_275475556.1">
    <property type="nucleotide sequence ID" value="NZ_CP162940.1"/>
</dbReference>
<accession>A0ABV5A9E6</accession>
<evidence type="ECO:0000313" key="3">
    <source>
        <dbReference type="Proteomes" id="UP001579974"/>
    </source>
</evidence>
<organism evidence="2 3">
    <name type="scientific">Alicyclobacillus fastidiosus</name>
    <dbReference type="NCBI Taxonomy" id="392011"/>
    <lineage>
        <taxon>Bacteria</taxon>
        <taxon>Bacillati</taxon>
        <taxon>Bacillota</taxon>
        <taxon>Bacilli</taxon>
        <taxon>Bacillales</taxon>
        <taxon>Alicyclobacillaceae</taxon>
        <taxon>Alicyclobacillus</taxon>
    </lineage>
</organism>
<dbReference type="PROSITE" id="PS51257">
    <property type="entry name" value="PROKAR_LIPOPROTEIN"/>
    <property type="match status" value="1"/>
</dbReference>
<gene>
    <name evidence="2" type="ORF">KKP3000_001149</name>
</gene>
<dbReference type="EMBL" id="JBDXSU010000001">
    <property type="protein sequence ID" value="MFB5188716.1"/>
    <property type="molecule type" value="Genomic_DNA"/>
</dbReference>
<sequence>MKKAMISMLAIPMLLVGCGQAKTQPDVASPSSVQNPELPSWLSISNSDIRYITIQGWGPGADGNFVIYPTVGSSSKLINTVIDGLSNDKAIKPYETPISQGGGEWLELTMKNGTSISLTTIPNGPRPFQYVVRLNSASGKHVTSTMIRDVSGKVTLVLDEMAKGKLIRQKTH</sequence>
<evidence type="ECO:0008006" key="4">
    <source>
        <dbReference type="Google" id="ProtNLM"/>
    </source>
</evidence>
<evidence type="ECO:0000256" key="1">
    <source>
        <dbReference type="SAM" id="SignalP"/>
    </source>
</evidence>
<reference evidence="2 3" key="1">
    <citation type="journal article" date="2024" name="Int. J. Mol. Sci.">
        <title>Exploration of Alicyclobacillus spp. Genome in Search of Antibiotic Resistance.</title>
        <authorList>
            <person name="Bucka-Kolendo J."/>
            <person name="Kiousi D.E."/>
            <person name="Dekowska A."/>
            <person name="Mikolajczuk-Szczyrba A."/>
            <person name="Karadedos D.M."/>
            <person name="Michael P."/>
            <person name="Galanis A."/>
            <person name="Sokolowska B."/>
        </authorList>
    </citation>
    <scope>NUCLEOTIDE SEQUENCE [LARGE SCALE GENOMIC DNA]</scope>
    <source>
        <strain evidence="2 3">KKP 3000</strain>
    </source>
</reference>
<feature type="chain" id="PRO_5047105383" description="Lipoprotein" evidence="1">
    <location>
        <begin position="22"/>
        <end position="172"/>
    </location>
</feature>
<protein>
    <recommendedName>
        <fullName evidence="4">Lipoprotein</fullName>
    </recommendedName>
</protein>
<name>A0ABV5A9E6_9BACL</name>
<proteinExistence type="predicted"/>
<evidence type="ECO:0000313" key="2">
    <source>
        <dbReference type="EMBL" id="MFB5188716.1"/>
    </source>
</evidence>